<dbReference type="InterPro" id="IPR000172">
    <property type="entry name" value="GMC_OxRdtase_N"/>
</dbReference>
<dbReference type="Gene3D" id="3.30.560.10">
    <property type="entry name" value="Glucose Oxidase, domain 3"/>
    <property type="match status" value="1"/>
</dbReference>
<proteinExistence type="inferred from homology"/>
<dbReference type="PANTHER" id="PTHR11552">
    <property type="entry name" value="GLUCOSE-METHANOL-CHOLINE GMC OXIDOREDUCTASE"/>
    <property type="match status" value="1"/>
</dbReference>
<feature type="compositionally biased region" description="Basic and acidic residues" evidence="2">
    <location>
        <begin position="682"/>
        <end position="700"/>
    </location>
</feature>
<feature type="domain" description="Glucose-methanol-choline oxidoreductase N-terminal" evidence="3">
    <location>
        <begin position="325"/>
        <end position="339"/>
    </location>
</feature>
<feature type="region of interest" description="Disordered" evidence="2">
    <location>
        <begin position="681"/>
        <end position="700"/>
    </location>
</feature>
<evidence type="ECO:0000259" key="3">
    <source>
        <dbReference type="PROSITE" id="PS00624"/>
    </source>
</evidence>
<dbReference type="Gene3D" id="3.50.50.60">
    <property type="entry name" value="FAD/NAD(P)-binding domain"/>
    <property type="match status" value="1"/>
</dbReference>
<protein>
    <submittedName>
        <fullName evidence="5">Glucose dehydrogenase [FAD, quinone]-like isoform X1</fullName>
    </submittedName>
</protein>
<dbReference type="PIRSF" id="PIRSF000137">
    <property type="entry name" value="Alcohol_oxidase"/>
    <property type="match status" value="1"/>
</dbReference>
<evidence type="ECO:0000313" key="5">
    <source>
        <dbReference type="RefSeq" id="XP_064074317.1"/>
    </source>
</evidence>
<dbReference type="InterPro" id="IPR007867">
    <property type="entry name" value="GMC_OxRtase_C"/>
</dbReference>
<feature type="compositionally biased region" description="Basic and acidic residues" evidence="2">
    <location>
        <begin position="643"/>
        <end position="655"/>
    </location>
</feature>
<dbReference type="RefSeq" id="XP_064074317.1">
    <property type="nucleotide sequence ID" value="XM_064218247.1"/>
</dbReference>
<dbReference type="PROSITE" id="PS00624">
    <property type="entry name" value="GMC_OXRED_2"/>
    <property type="match status" value="1"/>
</dbReference>
<evidence type="ECO:0000256" key="2">
    <source>
        <dbReference type="SAM" id="MobiDB-lite"/>
    </source>
</evidence>
<dbReference type="Pfam" id="PF00732">
    <property type="entry name" value="GMC_oxred_N"/>
    <property type="match status" value="1"/>
</dbReference>
<evidence type="ECO:0000256" key="1">
    <source>
        <dbReference type="ARBA" id="ARBA00010790"/>
    </source>
</evidence>
<dbReference type="InterPro" id="IPR036188">
    <property type="entry name" value="FAD/NAD-bd_sf"/>
</dbReference>
<comment type="similarity">
    <text evidence="1">Belongs to the GMC oxidoreductase family.</text>
</comment>
<name>A0ABM4ASP6_VANTA</name>
<reference evidence="5" key="1">
    <citation type="submission" date="2025-08" db="UniProtKB">
        <authorList>
            <consortium name="RefSeq"/>
        </authorList>
    </citation>
    <scope>IDENTIFICATION</scope>
    <source>
        <tissue evidence="5">Whole body</tissue>
    </source>
</reference>
<sequence length="700" mass="77458">MWTQSVKMIRAAESCPCPIREVGPTMALGCSSQFLLFMSILESFINGRCDLADPCNRIASRDEPDDSYDFVVVGGGTAGSVVAARLSENPQWKVLLLEAGGDEPTPSAVPAWVTAYWGRKETDWSYNTEPQEKACKDSDNVCSWPRGKMLGGCSTINGMMYMRGNAADYDGWAVNGATGWSWFEVLPYFLKSEDNREIDKGVSGQYHNVGGPLPVQKFRYAPRFAHDVVSAGIEMGYPPTSDLNGETSTGFTITQTFNDNGSRYTTARAYLRPASKRENLHIILNALGSRVIIDPTTKKVTGVEYIKDGQKKTVGVTKEAVLSGGTINSPQILLLSGVGPKETLDKFNIPVIKELPGVGQNLHNHVGVTLEFTLTKEPDVPELSWQSAMEYMLKREGPLSATGMSQLTGKVNSRFASAGGRHPDVQFFFGGYYASCSDGSVGDADKIEDEKNRRSVTISAIALQPRSRGYLTLKSIDPTQPPLMQPNYFLNEHELNVAADAARIAYRLANTTILREKYGMQPTEGYGAECPGGENNPTDDFFKCLAQLHTAPENHQVGTCKMGAKDDPMAVVDPQLKVYGIEGLRVVDASIMPTVPSGNTAAPVIMVAERGAEFILTRHQLFKNRFGQNVPDGGNHATNADSDMNRWTDNDSDNEHKWDERWKPWDKNWHHSQWEQQPNNYHDVDWQTKNKDKTDHQYVR</sequence>
<feature type="region of interest" description="Disordered" evidence="2">
    <location>
        <begin position="626"/>
        <end position="655"/>
    </location>
</feature>
<dbReference type="PANTHER" id="PTHR11552:SF217">
    <property type="entry name" value="GLUCOSE DEHYDROGENASE [FAD, QUINONE]"/>
    <property type="match status" value="1"/>
</dbReference>
<dbReference type="SUPFAM" id="SSF54373">
    <property type="entry name" value="FAD-linked reductases, C-terminal domain"/>
    <property type="match status" value="1"/>
</dbReference>
<keyword evidence="4" id="KW-1185">Reference proteome</keyword>
<dbReference type="SUPFAM" id="SSF51905">
    <property type="entry name" value="FAD/NAD(P)-binding domain"/>
    <property type="match status" value="1"/>
</dbReference>
<gene>
    <name evidence="5" type="primary">LOC113404610</name>
</gene>
<accession>A0ABM4ASP6</accession>
<dbReference type="Pfam" id="PF05199">
    <property type="entry name" value="GMC_oxred_C"/>
    <property type="match status" value="1"/>
</dbReference>
<dbReference type="Proteomes" id="UP001652626">
    <property type="component" value="Chromosome 21"/>
</dbReference>
<evidence type="ECO:0000313" key="4">
    <source>
        <dbReference type="Proteomes" id="UP001652626"/>
    </source>
</evidence>
<organism evidence="4 5">
    <name type="scientific">Vanessa tameamea</name>
    <name type="common">Kamehameha butterfly</name>
    <dbReference type="NCBI Taxonomy" id="334116"/>
    <lineage>
        <taxon>Eukaryota</taxon>
        <taxon>Metazoa</taxon>
        <taxon>Ecdysozoa</taxon>
        <taxon>Arthropoda</taxon>
        <taxon>Hexapoda</taxon>
        <taxon>Insecta</taxon>
        <taxon>Pterygota</taxon>
        <taxon>Neoptera</taxon>
        <taxon>Endopterygota</taxon>
        <taxon>Lepidoptera</taxon>
        <taxon>Glossata</taxon>
        <taxon>Ditrysia</taxon>
        <taxon>Papilionoidea</taxon>
        <taxon>Nymphalidae</taxon>
        <taxon>Nymphalinae</taxon>
        <taxon>Vanessa</taxon>
    </lineage>
</organism>
<dbReference type="InterPro" id="IPR012132">
    <property type="entry name" value="GMC_OxRdtase"/>
</dbReference>
<dbReference type="GeneID" id="113404610"/>